<evidence type="ECO:0000256" key="1">
    <source>
        <dbReference type="SAM" id="MobiDB-lite"/>
    </source>
</evidence>
<dbReference type="AlphaFoldDB" id="A0A1G8YK09"/>
<reference evidence="2 3" key="1">
    <citation type="submission" date="2016-10" db="EMBL/GenBank/DDBJ databases">
        <authorList>
            <person name="de Groot N.N."/>
        </authorList>
    </citation>
    <scope>NUCLEOTIDE SEQUENCE [LARGE SCALE GENOMIC DNA]</scope>
    <source>
        <strain evidence="2 3">CGMCC 4.5727</strain>
    </source>
</reference>
<keyword evidence="3" id="KW-1185">Reference proteome</keyword>
<dbReference type="InterPro" id="IPR011047">
    <property type="entry name" value="Quinoprotein_ADH-like_sf"/>
</dbReference>
<evidence type="ECO:0000313" key="3">
    <source>
        <dbReference type="Proteomes" id="UP000199155"/>
    </source>
</evidence>
<dbReference type="EMBL" id="FNFF01000004">
    <property type="protein sequence ID" value="SDK03023.1"/>
    <property type="molecule type" value="Genomic_DNA"/>
</dbReference>
<evidence type="ECO:0008006" key="4">
    <source>
        <dbReference type="Google" id="ProtNLM"/>
    </source>
</evidence>
<sequence length="436" mass="45025">MRTGLVVGVVVLALLLLLATCGGKKDGSGDDSGDGSPPKKPAATGRGPATRLDVPAAYDSGKGWELSGVSEEYALAPHARVLTYLQRADGGRFRLRAVDVRTGKQAWAGEAWRPLSAAPGTVPRLAAVAKDGREYFATWSYGKLGGDPLSEADRVLVVDLYEAVGGARQRVELPWEAAPSVSASGPGLVVGVGSGTAAVLDPETARTATYKAGDLKYPKGCAGCRRLTEVVGVTSKGPLVNGEGEFWVRGAWHGRKAAPKGGVSGTAVSVSGDRVLARWDHKPAKNKPVDREIWAVHDGASGKVLASAECPRPALRPGRYPAAVTSPDGRYLVAGQLAFDLEGKSGHCFAAGSGAKPVTLATVGDSGVAYGASGARSPEDALRGGGTPVSVRIAVPEPQALPGSARLPVHDLGEVGIFRWTDGRDVHHLVGYAAKN</sequence>
<name>A0A1G8YK09_9ACTN</name>
<evidence type="ECO:0000313" key="2">
    <source>
        <dbReference type="EMBL" id="SDK03023.1"/>
    </source>
</evidence>
<protein>
    <recommendedName>
        <fullName evidence="4">PQQ-like domain-containing protein</fullName>
    </recommendedName>
</protein>
<gene>
    <name evidence="2" type="ORF">SAMN05421806_104106</name>
</gene>
<dbReference type="Proteomes" id="UP000199155">
    <property type="component" value="Unassembled WGS sequence"/>
</dbReference>
<proteinExistence type="predicted"/>
<accession>A0A1G8YK09</accession>
<organism evidence="2 3">
    <name type="scientific">Streptomyces indicus</name>
    <dbReference type="NCBI Taxonomy" id="417292"/>
    <lineage>
        <taxon>Bacteria</taxon>
        <taxon>Bacillati</taxon>
        <taxon>Actinomycetota</taxon>
        <taxon>Actinomycetes</taxon>
        <taxon>Kitasatosporales</taxon>
        <taxon>Streptomycetaceae</taxon>
        <taxon>Streptomyces</taxon>
    </lineage>
</organism>
<feature type="region of interest" description="Disordered" evidence="1">
    <location>
        <begin position="25"/>
        <end position="52"/>
    </location>
</feature>
<dbReference type="SUPFAM" id="SSF50998">
    <property type="entry name" value="Quinoprotein alcohol dehydrogenase-like"/>
    <property type="match status" value="1"/>
</dbReference>